<name>A0A168MIR8_9CLOT</name>
<dbReference type="SUPFAM" id="SSF53474">
    <property type="entry name" value="alpha/beta-Hydrolases"/>
    <property type="match status" value="1"/>
</dbReference>
<dbReference type="AlphaFoldDB" id="A0A168MIR8"/>
<accession>A0A168MIR8</accession>
<reference evidence="1 2" key="1">
    <citation type="journal article" date="2015" name="Biotechnol. Bioeng.">
        <title>Genome sequence and phenotypic characterization of Caulobacter segnis.</title>
        <authorList>
            <person name="Patel S."/>
            <person name="Fletcher B."/>
            <person name="Scott D.C."/>
            <person name="Ely B."/>
        </authorList>
    </citation>
    <scope>NUCLEOTIDE SEQUENCE [LARGE SCALE GENOMIC DNA]</scope>
    <source>
        <strain evidence="1 2">ERI-2</strain>
    </source>
</reference>
<protein>
    <recommendedName>
        <fullName evidence="3">Alpha/beta hydrolase</fullName>
    </recommendedName>
</protein>
<sequence>MEPVFKNREEYKRIYIDLPGMGKTKPENWIVNLNIMLDIVIDFIEKVIPNTNFLLVVESYGGYNTPEHIVLKREDELLSQLEPFDAEGSDGIQVVQS</sequence>
<evidence type="ECO:0000313" key="1">
    <source>
        <dbReference type="EMBL" id="OAA84749.1"/>
    </source>
</evidence>
<organism evidence="1 2">
    <name type="scientific">Clostridium ljungdahlii</name>
    <dbReference type="NCBI Taxonomy" id="1538"/>
    <lineage>
        <taxon>Bacteria</taxon>
        <taxon>Bacillati</taxon>
        <taxon>Bacillota</taxon>
        <taxon>Clostridia</taxon>
        <taxon>Eubacteriales</taxon>
        <taxon>Clostridiaceae</taxon>
        <taxon>Clostridium</taxon>
    </lineage>
</organism>
<evidence type="ECO:0008006" key="3">
    <source>
        <dbReference type="Google" id="ProtNLM"/>
    </source>
</evidence>
<dbReference type="InterPro" id="IPR029058">
    <property type="entry name" value="AB_hydrolase_fold"/>
</dbReference>
<dbReference type="Proteomes" id="UP000077407">
    <property type="component" value="Unassembled WGS sequence"/>
</dbReference>
<gene>
    <name evidence="1" type="ORF">WY13_02648</name>
</gene>
<evidence type="ECO:0000313" key="2">
    <source>
        <dbReference type="Proteomes" id="UP000077407"/>
    </source>
</evidence>
<proteinExistence type="predicted"/>
<comment type="caution">
    <text evidence="1">The sequence shown here is derived from an EMBL/GenBank/DDBJ whole genome shotgun (WGS) entry which is preliminary data.</text>
</comment>
<dbReference type="EMBL" id="LITT01000035">
    <property type="protein sequence ID" value="OAA84749.1"/>
    <property type="molecule type" value="Genomic_DNA"/>
</dbReference>
<dbReference type="PATRIC" id="fig|1538.10.peg.2544"/>